<dbReference type="InterPro" id="IPR029058">
    <property type="entry name" value="AB_hydrolase_fold"/>
</dbReference>
<comment type="caution">
    <text evidence="2">The sequence shown here is derived from an EMBL/GenBank/DDBJ whole genome shotgun (WGS) entry which is preliminary data.</text>
</comment>
<evidence type="ECO:0000313" key="3">
    <source>
        <dbReference type="Proteomes" id="UP001596527"/>
    </source>
</evidence>
<dbReference type="PRINTS" id="PR00412">
    <property type="entry name" value="EPOXHYDRLASE"/>
</dbReference>
<keyword evidence="2" id="KW-0378">Hydrolase</keyword>
<dbReference type="GO" id="GO:0016787">
    <property type="term" value="F:hydrolase activity"/>
    <property type="evidence" value="ECO:0007669"/>
    <property type="project" value="UniProtKB-KW"/>
</dbReference>
<dbReference type="InterPro" id="IPR000639">
    <property type="entry name" value="Epox_hydrolase-like"/>
</dbReference>
<dbReference type="SUPFAM" id="SSF53474">
    <property type="entry name" value="alpha/beta-Hydrolases"/>
    <property type="match status" value="1"/>
</dbReference>
<dbReference type="InterPro" id="IPR050266">
    <property type="entry name" value="AB_hydrolase_sf"/>
</dbReference>
<dbReference type="InterPro" id="IPR000073">
    <property type="entry name" value="AB_hydrolase_1"/>
</dbReference>
<feature type="domain" description="AB hydrolase-1" evidence="1">
    <location>
        <begin position="44"/>
        <end position="293"/>
    </location>
</feature>
<dbReference type="Pfam" id="PF12697">
    <property type="entry name" value="Abhydrolase_6"/>
    <property type="match status" value="1"/>
</dbReference>
<reference evidence="3" key="1">
    <citation type="journal article" date="2019" name="Int. J. Syst. Evol. Microbiol.">
        <title>The Global Catalogue of Microorganisms (GCM) 10K type strain sequencing project: providing services to taxonomists for standard genome sequencing and annotation.</title>
        <authorList>
            <consortium name="The Broad Institute Genomics Platform"/>
            <consortium name="The Broad Institute Genome Sequencing Center for Infectious Disease"/>
            <person name="Wu L."/>
            <person name="Ma J."/>
        </authorList>
    </citation>
    <scope>NUCLEOTIDE SEQUENCE [LARGE SCALE GENOMIC DNA]</scope>
    <source>
        <strain evidence="3">CCUG 56698</strain>
    </source>
</reference>
<dbReference type="Gene3D" id="3.40.50.1820">
    <property type="entry name" value="alpha/beta hydrolase"/>
    <property type="match status" value="1"/>
</dbReference>
<protein>
    <submittedName>
        <fullName evidence="2">Alpha/beta fold hydrolase</fullName>
    </submittedName>
</protein>
<accession>A0ABW2SPS4</accession>
<proteinExistence type="predicted"/>
<sequence length="307" mass="33170">MEFHPEVPRSVLEPPGPWTHRQVSAGGAAFHVADAGPEDPDHAIVLLHDFPLFWRSWRAVIPRLTAQGHRVVAMDQRGFGTSDLQRDEPDLVQLARDVRAVVSAMGIAQFTVVGAGMGGAVAWMLGAAGSVTLRSVVTVASPHPLDRPALRMPTRLSRGRLLEIRMDVPLRRVRLLESGRLVDGLIRAWAAPANRDRLLAQAGPYRTAMTRPFAASATTDSFSATRHLNKASRRALAPAVRVPVLSVQCAQDGGLSPREFAGDAARACGGFSQAVLRDSGHFASEESPEELADLILRHVARVPPRAQ</sequence>
<evidence type="ECO:0000259" key="1">
    <source>
        <dbReference type="Pfam" id="PF12697"/>
    </source>
</evidence>
<keyword evidence="3" id="KW-1185">Reference proteome</keyword>
<dbReference type="EMBL" id="JBHTEF010000001">
    <property type="protein sequence ID" value="MFC7582164.1"/>
    <property type="molecule type" value="Genomic_DNA"/>
</dbReference>
<organism evidence="2 3">
    <name type="scientific">Schaalia naturae</name>
    <dbReference type="NCBI Taxonomy" id="635203"/>
    <lineage>
        <taxon>Bacteria</taxon>
        <taxon>Bacillati</taxon>
        <taxon>Actinomycetota</taxon>
        <taxon>Actinomycetes</taxon>
        <taxon>Actinomycetales</taxon>
        <taxon>Actinomycetaceae</taxon>
        <taxon>Schaalia</taxon>
    </lineage>
</organism>
<dbReference type="RefSeq" id="WP_380976045.1">
    <property type="nucleotide sequence ID" value="NZ_JBHTEF010000001.1"/>
</dbReference>
<dbReference type="PRINTS" id="PR00111">
    <property type="entry name" value="ABHYDROLASE"/>
</dbReference>
<dbReference type="PANTHER" id="PTHR43798">
    <property type="entry name" value="MONOACYLGLYCEROL LIPASE"/>
    <property type="match status" value="1"/>
</dbReference>
<name>A0ABW2SPS4_9ACTO</name>
<gene>
    <name evidence="2" type="ORF">ACFQWG_13275</name>
</gene>
<dbReference type="Proteomes" id="UP001596527">
    <property type="component" value="Unassembled WGS sequence"/>
</dbReference>
<dbReference type="PANTHER" id="PTHR43798:SF5">
    <property type="entry name" value="MONOACYLGLYCEROL LIPASE ABHD6"/>
    <property type="match status" value="1"/>
</dbReference>
<evidence type="ECO:0000313" key="2">
    <source>
        <dbReference type="EMBL" id="MFC7582164.1"/>
    </source>
</evidence>